<dbReference type="GO" id="GO:0003729">
    <property type="term" value="F:mRNA binding"/>
    <property type="evidence" value="ECO:0007669"/>
    <property type="project" value="InterPro"/>
</dbReference>
<comment type="similarity">
    <text evidence="1">Belongs to the alkB family.</text>
</comment>
<sequence length="640" mass="69611">MAAVADSMQLPVGGGASEVPQQWFVDERDGFISWLRGEFAAANAIIDLLMHHLRITGEPGQYDHVAGCIHQRRFHWAPILHLQQYFPVANVMYALQRVEGKQRPQIPQRRSYGPRENGRKNGFGHGYGHRSDGFRDTHGSLASGMAMSDDVNTEKRDDKLETYTDTSQKTDVPPHAEKDGVCNVPSSKAYSSLKDRGNVVELNCYESEPAGDSRALDCEGTCNDSAKGDVDITSNPDKNQKGYLMPKEFLAKEISDGTMVNVVEGLKLYEDFLNSSEIIRLVSLAYEMRAAGQTLVTLKRPMKGHGREMIQFGIPINEGPPEDENTTVSSGEKKVEAIPSVLQVMLHSLVQLQVLPVKPDFCIIDLFNEGDHSQPHTWPPWYGRPVCNLLLTECDIVYGRAVGSDHRGNYNGSLKLSLTAGALLVMEGKSADLAKRAIPSLRKQRILLTFGKSQPKNAFPSEGLFSPSSAACPASASSSARPTNFSRHPPGRKLQVPPMHPQSTSLPNGVQPLFMAPPVVPPTTVGWTVAAPPMHPNPAFPVPGTGVFLPPGSVHSPPSQQRPVAPISSGAFYAPQTFASSESNGAEKPNCNNDASPKNTQDLTEPKLEYDGCLSIDNAAPDEQKNVAANKLVKKLTAAR</sequence>
<feature type="region of interest" description="Disordered" evidence="2">
    <location>
        <begin position="100"/>
        <end position="183"/>
    </location>
</feature>
<dbReference type="PANTHER" id="PTHR31447:SF0">
    <property type="entry name" value="HYDROXYPROLINE-RICH GLYCOPROTEIN FAMILY PROTEIN"/>
    <property type="match status" value="1"/>
</dbReference>
<organism evidence="3 4">
    <name type="scientific">Musa balbisiana</name>
    <name type="common">Banana</name>
    <dbReference type="NCBI Taxonomy" id="52838"/>
    <lineage>
        <taxon>Eukaryota</taxon>
        <taxon>Viridiplantae</taxon>
        <taxon>Streptophyta</taxon>
        <taxon>Embryophyta</taxon>
        <taxon>Tracheophyta</taxon>
        <taxon>Spermatophyta</taxon>
        <taxon>Magnoliopsida</taxon>
        <taxon>Liliopsida</taxon>
        <taxon>Zingiberales</taxon>
        <taxon>Musaceae</taxon>
        <taxon>Musa</taxon>
    </lineage>
</organism>
<dbReference type="Gene3D" id="2.60.120.590">
    <property type="entry name" value="Alpha-ketoglutarate-dependent dioxygenase AlkB-like"/>
    <property type="match status" value="1"/>
</dbReference>
<reference evidence="3 4" key="1">
    <citation type="journal article" date="2019" name="Nat. Plants">
        <title>Genome sequencing of Musa balbisiana reveals subgenome evolution and function divergence in polyploid bananas.</title>
        <authorList>
            <person name="Yao X."/>
        </authorList>
    </citation>
    <scope>NUCLEOTIDE SEQUENCE [LARGE SCALE GENOMIC DNA]</scope>
    <source>
        <strain evidence="4">cv. DH-PKW</strain>
        <tissue evidence="3">Leaves</tissue>
    </source>
</reference>
<dbReference type="PANTHER" id="PTHR31447">
    <property type="entry name" value="HYDROXYPROLINE-RICH GLYCOPROTEIN FAMILY PROTEIN-RELATED"/>
    <property type="match status" value="1"/>
</dbReference>
<name>A0A4S8IMD8_MUSBA</name>
<evidence type="ECO:0000256" key="2">
    <source>
        <dbReference type="SAM" id="MobiDB-lite"/>
    </source>
</evidence>
<feature type="compositionally biased region" description="Basic and acidic residues" evidence="2">
    <location>
        <begin position="129"/>
        <end position="138"/>
    </location>
</feature>
<feature type="compositionally biased region" description="Polar residues" evidence="2">
    <location>
        <begin position="580"/>
        <end position="603"/>
    </location>
</feature>
<evidence type="ECO:0000313" key="3">
    <source>
        <dbReference type="EMBL" id="THU49673.1"/>
    </source>
</evidence>
<dbReference type="Proteomes" id="UP000317650">
    <property type="component" value="Chromosome 6"/>
</dbReference>
<dbReference type="STRING" id="52838.A0A4S8IMD8"/>
<dbReference type="AlphaFoldDB" id="A0A4S8IMD8"/>
<evidence type="ECO:0000256" key="1">
    <source>
        <dbReference type="ARBA" id="ARBA00007879"/>
    </source>
</evidence>
<feature type="compositionally biased region" description="Low complexity" evidence="2">
    <location>
        <begin position="470"/>
        <end position="480"/>
    </location>
</feature>
<dbReference type="GO" id="GO:0032451">
    <property type="term" value="F:demethylase activity"/>
    <property type="evidence" value="ECO:0007669"/>
    <property type="project" value="InterPro"/>
</dbReference>
<dbReference type="InterPro" id="IPR044842">
    <property type="entry name" value="ALKBH9B/ALKBH10B-like"/>
</dbReference>
<dbReference type="InterPro" id="IPR037151">
    <property type="entry name" value="AlkB-like_sf"/>
</dbReference>
<proteinExistence type="inferred from homology"/>
<feature type="region of interest" description="Disordered" evidence="2">
    <location>
        <begin position="580"/>
        <end position="604"/>
    </location>
</feature>
<feature type="region of interest" description="Disordered" evidence="2">
    <location>
        <begin position="470"/>
        <end position="507"/>
    </location>
</feature>
<keyword evidence="4" id="KW-1185">Reference proteome</keyword>
<dbReference type="SUPFAM" id="SSF51197">
    <property type="entry name" value="Clavaminate synthase-like"/>
    <property type="match status" value="1"/>
</dbReference>
<protein>
    <submittedName>
        <fullName evidence="3">Uncharacterized protein</fullName>
    </submittedName>
</protein>
<comment type="caution">
    <text evidence="3">The sequence shown here is derived from an EMBL/GenBank/DDBJ whole genome shotgun (WGS) entry which is preliminary data.</text>
</comment>
<gene>
    <name evidence="3" type="ORF">C4D60_Mb06t12020</name>
</gene>
<feature type="compositionally biased region" description="Basic and acidic residues" evidence="2">
    <location>
        <begin position="152"/>
        <end position="162"/>
    </location>
</feature>
<dbReference type="EMBL" id="PYDT01000009">
    <property type="protein sequence ID" value="THU49673.1"/>
    <property type="molecule type" value="Genomic_DNA"/>
</dbReference>
<evidence type="ECO:0000313" key="4">
    <source>
        <dbReference type="Proteomes" id="UP000317650"/>
    </source>
</evidence>
<accession>A0A4S8IMD8</accession>
<dbReference type="GO" id="GO:0006402">
    <property type="term" value="P:mRNA catabolic process"/>
    <property type="evidence" value="ECO:0007669"/>
    <property type="project" value="InterPro"/>
</dbReference>